<feature type="binding site" evidence="2">
    <location>
        <position position="262"/>
    </location>
    <ligand>
        <name>Zn(2+)</name>
        <dbReference type="ChEBI" id="CHEBI:29105"/>
        <note>catalytic</note>
    </ligand>
</feature>
<dbReference type="InterPro" id="IPR001333">
    <property type="entry name" value="Peptidase_M32_Taq"/>
</dbReference>
<keyword evidence="2" id="KW-0862">Zinc</keyword>
<reference evidence="4 5" key="1">
    <citation type="submission" date="2020-08" db="EMBL/GenBank/DDBJ databases">
        <title>Genomic Encyclopedia of Type Strains, Phase IV (KMG-IV): sequencing the most valuable type-strain genomes for metagenomic binning, comparative biology and taxonomic classification.</title>
        <authorList>
            <person name="Goeker M."/>
        </authorList>
    </citation>
    <scope>NUCLEOTIDE SEQUENCE [LARGE SCALE GENOMIC DNA]</scope>
    <source>
        <strain evidence="4 5">YC6886</strain>
    </source>
</reference>
<comment type="function">
    <text evidence="1">Broad specificity carboxypetidase that releases amino acids sequentially from the C-terminus, including neutral, aromatic, polar and basic residues.</text>
</comment>
<dbReference type="EC" id="3.4.17.19" evidence="1"/>
<dbReference type="Pfam" id="PF02074">
    <property type="entry name" value="Peptidase_M32"/>
    <property type="match status" value="1"/>
</dbReference>
<dbReference type="PROSITE" id="PS52034">
    <property type="entry name" value="PEPTIDASE_M32"/>
    <property type="match status" value="1"/>
</dbReference>
<dbReference type="GO" id="GO:0006508">
    <property type="term" value="P:proteolysis"/>
    <property type="evidence" value="ECO:0007669"/>
    <property type="project" value="UniProtKB-UniRule"/>
</dbReference>
<dbReference type="GO" id="GO:0046872">
    <property type="term" value="F:metal ion binding"/>
    <property type="evidence" value="ECO:0007669"/>
    <property type="project" value="UniProtKB-KW"/>
</dbReference>
<comment type="caution">
    <text evidence="4">The sequence shown here is derived from an EMBL/GenBank/DDBJ whole genome shotgun (WGS) entry which is preliminary data.</text>
</comment>
<accession>A0A840V1T1</accession>
<proteinExistence type="inferred from homology"/>
<dbReference type="GO" id="GO:0004181">
    <property type="term" value="F:metallocarboxypeptidase activity"/>
    <property type="evidence" value="ECO:0007669"/>
    <property type="project" value="UniProtKB-UniRule"/>
</dbReference>
<sequence length="486" mass="54688">MATFQTLRDLATEAALISSSASVLGWDQETYLPAQGSAWRSRQLAWLAGRAHELATSNSWRRALEEAEPDNPRDAASLEEMRRDFERAEKLPTSFVERETELTSQAKHAWAAARSHDDFAAFAPFLQQLVDLLREKADRWGYENEAYDALLEPYERGWTAEGLAELFDQLGPELREIATSAVERSRSRSAHLPEGPFPVEQQMAFNRKVAEALGFEFTQGRIDTTTHPFCTTLGPADVRLTTRYEVTDFTSSLFGVMHEAGHGLYELGMRPADFGLPAGSACSYGIHESQSRLWENHVGRSRAFWEHWYPIAIEHFPQLRDLSLDAFLSFVWKAEFSPIRVEADEATYDLHILLRFGIERRLMSGELAVADVPAAWNDAFEASFGMRPRDNREGCLQDIHWSMGGIGYFPTYTLGNLGAAQLFAAARRDASVEAGLQQANYAPLLDWLRSRVHDFGATLSPADLIRQATGSDPSAEAHLNHLRERY</sequence>
<feature type="binding site" evidence="2">
    <location>
        <position position="258"/>
    </location>
    <ligand>
        <name>Zn(2+)</name>
        <dbReference type="ChEBI" id="CHEBI:29105"/>
        <note>catalytic</note>
    </ligand>
</feature>
<feature type="active site" description="Proton donor/acceptor" evidence="3">
    <location>
        <position position="259"/>
    </location>
</feature>
<gene>
    <name evidence="4" type="ORF">HNR46_001250</name>
</gene>
<comment type="similarity">
    <text evidence="1">Belongs to the peptidase M32 family.</text>
</comment>
<comment type="catalytic activity">
    <reaction evidence="1">
        <text>Release of a C-terminal amino acid with broad specificity, except for -Pro.</text>
        <dbReference type="EC" id="3.4.17.19"/>
    </reaction>
</comment>
<evidence type="ECO:0000256" key="2">
    <source>
        <dbReference type="PIRSR" id="PIRSR006615-1"/>
    </source>
</evidence>
<evidence type="ECO:0000256" key="3">
    <source>
        <dbReference type="PIRSR" id="PIRSR006615-2"/>
    </source>
</evidence>
<name>A0A840V1T1_9BACT</name>
<evidence type="ECO:0000256" key="1">
    <source>
        <dbReference type="PIRNR" id="PIRNR006615"/>
    </source>
</evidence>
<dbReference type="PANTHER" id="PTHR34217:SF1">
    <property type="entry name" value="CARBOXYPEPTIDASE 1"/>
    <property type="match status" value="1"/>
</dbReference>
<evidence type="ECO:0000313" key="5">
    <source>
        <dbReference type="Proteomes" id="UP000557717"/>
    </source>
</evidence>
<dbReference type="PANTHER" id="PTHR34217">
    <property type="entry name" value="METAL-DEPENDENT CARBOXYPEPTIDASE"/>
    <property type="match status" value="1"/>
</dbReference>
<dbReference type="PRINTS" id="PR00998">
    <property type="entry name" value="CRBOXYPTASET"/>
</dbReference>
<dbReference type="RefSeq" id="WP_184016821.1">
    <property type="nucleotide sequence ID" value="NZ_JACHFD010000005.1"/>
</dbReference>
<comment type="cofactor">
    <cofactor evidence="2">
        <name>Zn(2+)</name>
        <dbReference type="ChEBI" id="CHEBI:29105"/>
    </cofactor>
    <text evidence="2">Binds 1 zinc ion per subunit.</text>
</comment>
<evidence type="ECO:0000313" key="4">
    <source>
        <dbReference type="EMBL" id="MBB5351016.1"/>
    </source>
</evidence>
<dbReference type="Proteomes" id="UP000557717">
    <property type="component" value="Unassembled WGS sequence"/>
</dbReference>
<organism evidence="4 5">
    <name type="scientific">Haloferula luteola</name>
    <dbReference type="NCBI Taxonomy" id="595692"/>
    <lineage>
        <taxon>Bacteria</taxon>
        <taxon>Pseudomonadati</taxon>
        <taxon>Verrucomicrobiota</taxon>
        <taxon>Verrucomicrobiia</taxon>
        <taxon>Verrucomicrobiales</taxon>
        <taxon>Verrucomicrobiaceae</taxon>
        <taxon>Haloferula</taxon>
    </lineage>
</organism>
<keyword evidence="1" id="KW-0645">Protease</keyword>
<feature type="binding site" evidence="2">
    <location>
        <position position="288"/>
    </location>
    <ligand>
        <name>Zn(2+)</name>
        <dbReference type="ChEBI" id="CHEBI:29105"/>
        <note>catalytic</note>
    </ligand>
</feature>
<keyword evidence="1" id="KW-0482">Metalloprotease</keyword>
<keyword evidence="1 4" id="KW-0378">Hydrolase</keyword>
<keyword evidence="5" id="KW-1185">Reference proteome</keyword>
<dbReference type="CDD" id="cd06460">
    <property type="entry name" value="M32_Taq"/>
    <property type="match status" value="1"/>
</dbReference>
<keyword evidence="1 4" id="KW-0121">Carboxypeptidase</keyword>
<protein>
    <recommendedName>
        <fullName evidence="1">Metal-dependent carboxypeptidase</fullName>
        <ecNumber evidence="1">3.4.17.19</ecNumber>
    </recommendedName>
</protein>
<keyword evidence="1 2" id="KW-0479">Metal-binding</keyword>
<dbReference type="SUPFAM" id="SSF55486">
    <property type="entry name" value="Metalloproteases ('zincins'), catalytic domain"/>
    <property type="match status" value="1"/>
</dbReference>
<dbReference type="EMBL" id="JACHFD010000005">
    <property type="protein sequence ID" value="MBB5351016.1"/>
    <property type="molecule type" value="Genomic_DNA"/>
</dbReference>
<dbReference type="PIRSF" id="PIRSF006615">
    <property type="entry name" value="Zn_crbxpep_Taq"/>
    <property type="match status" value="1"/>
</dbReference>
<dbReference type="AlphaFoldDB" id="A0A840V1T1"/>
<dbReference type="Gene3D" id="1.10.1370.30">
    <property type="match status" value="1"/>
</dbReference>